<dbReference type="AlphaFoldDB" id="A0A6L2LIN0"/>
<name>A0A6L2LIN0_TANCI</name>
<evidence type="ECO:0000259" key="2">
    <source>
        <dbReference type="Pfam" id="PF14111"/>
    </source>
</evidence>
<feature type="chain" id="PRO_5026906617" description="DUF4283 domain-containing protein" evidence="1">
    <location>
        <begin position="20"/>
        <end position="285"/>
    </location>
</feature>
<dbReference type="InterPro" id="IPR025558">
    <property type="entry name" value="DUF4283"/>
</dbReference>
<dbReference type="Pfam" id="PF14111">
    <property type="entry name" value="DUF4283"/>
    <property type="match status" value="1"/>
</dbReference>
<reference evidence="3" key="1">
    <citation type="journal article" date="2019" name="Sci. Rep.">
        <title>Draft genome of Tanacetum cinerariifolium, the natural source of mosquito coil.</title>
        <authorList>
            <person name="Yamashiro T."/>
            <person name="Shiraishi A."/>
            <person name="Satake H."/>
            <person name="Nakayama K."/>
        </authorList>
    </citation>
    <scope>NUCLEOTIDE SEQUENCE</scope>
</reference>
<feature type="domain" description="DUF4283" evidence="2">
    <location>
        <begin position="60"/>
        <end position="122"/>
    </location>
</feature>
<proteinExistence type="predicted"/>
<keyword evidence="1" id="KW-0732">Signal</keyword>
<protein>
    <recommendedName>
        <fullName evidence="2">DUF4283 domain-containing protein</fullName>
    </recommendedName>
</protein>
<comment type="caution">
    <text evidence="3">The sequence shown here is derived from an EMBL/GenBank/DDBJ whole genome shotgun (WGS) entry which is preliminary data.</text>
</comment>
<evidence type="ECO:0000256" key="1">
    <source>
        <dbReference type="SAM" id="SignalP"/>
    </source>
</evidence>
<organism evidence="3">
    <name type="scientific">Tanacetum cinerariifolium</name>
    <name type="common">Dalmatian daisy</name>
    <name type="synonym">Chrysanthemum cinerariifolium</name>
    <dbReference type="NCBI Taxonomy" id="118510"/>
    <lineage>
        <taxon>Eukaryota</taxon>
        <taxon>Viridiplantae</taxon>
        <taxon>Streptophyta</taxon>
        <taxon>Embryophyta</taxon>
        <taxon>Tracheophyta</taxon>
        <taxon>Spermatophyta</taxon>
        <taxon>Magnoliopsida</taxon>
        <taxon>eudicotyledons</taxon>
        <taxon>Gunneridae</taxon>
        <taxon>Pentapetalae</taxon>
        <taxon>asterids</taxon>
        <taxon>campanulids</taxon>
        <taxon>Asterales</taxon>
        <taxon>Asteraceae</taxon>
        <taxon>Asteroideae</taxon>
        <taxon>Anthemideae</taxon>
        <taxon>Anthemidinae</taxon>
        <taxon>Tanacetum</taxon>
    </lineage>
</organism>
<accession>A0A6L2LIN0</accession>
<feature type="signal peptide" evidence="1">
    <location>
        <begin position="1"/>
        <end position="19"/>
    </location>
</feature>
<dbReference type="EMBL" id="BKCJ010004408">
    <property type="protein sequence ID" value="GEU60867.1"/>
    <property type="molecule type" value="Genomic_DNA"/>
</dbReference>
<gene>
    <name evidence="3" type="ORF">Tci_032845</name>
</gene>
<evidence type="ECO:0000313" key="3">
    <source>
        <dbReference type="EMBL" id="GEU60867.1"/>
    </source>
</evidence>
<sequence>MFSLVLYVALMLFLDSVVDEDHGKRFFESEREKERKQKENFRTLVTYSTGMADVVIPISSVLERYVLNAWKKFGVERIMRDKRGFVFINFFSSAGLEGVLEHGPWPIHSLPLILRKWTLTAGLSRWFECYCYSTWYSLDVGFVYCHCMLDGNGVMMHILRWNMSGNHQDVVMIGSKLGIEIFFCGPVTRKQEVKVDRNRPKKQQFIPVRTKTARGASTPFSNVFEVPGDLEDDGHLDALNARDPKRTMRYSGVTFSTLREDNGNFMEDLVDVTKKKMGAHPRKTM</sequence>